<dbReference type="CDD" id="cd00063">
    <property type="entry name" value="FN3"/>
    <property type="match status" value="1"/>
</dbReference>
<dbReference type="AlphaFoldDB" id="A0A919JC58"/>
<evidence type="ECO:0008006" key="7">
    <source>
        <dbReference type="Google" id="ProtNLM"/>
    </source>
</evidence>
<feature type="transmembrane region" description="Helical" evidence="4">
    <location>
        <begin position="196"/>
        <end position="220"/>
    </location>
</feature>
<keyword evidence="4" id="KW-0812">Transmembrane</keyword>
<protein>
    <recommendedName>
        <fullName evidence="7">Fibronectin type-III domain-containing protein</fullName>
    </recommendedName>
</protein>
<dbReference type="InterPro" id="IPR036116">
    <property type="entry name" value="FN3_sf"/>
</dbReference>
<feature type="compositionally biased region" description="Low complexity" evidence="3">
    <location>
        <begin position="320"/>
        <end position="333"/>
    </location>
</feature>
<dbReference type="InterPro" id="IPR011990">
    <property type="entry name" value="TPR-like_helical_dom_sf"/>
</dbReference>
<dbReference type="InterPro" id="IPR013783">
    <property type="entry name" value="Ig-like_fold"/>
</dbReference>
<organism evidence="5 6">
    <name type="scientific">Actinoplanes nipponensis</name>
    <dbReference type="NCBI Taxonomy" id="135950"/>
    <lineage>
        <taxon>Bacteria</taxon>
        <taxon>Bacillati</taxon>
        <taxon>Actinomycetota</taxon>
        <taxon>Actinomycetes</taxon>
        <taxon>Micromonosporales</taxon>
        <taxon>Micromonosporaceae</taxon>
        <taxon>Actinoplanes</taxon>
    </lineage>
</organism>
<dbReference type="InterPro" id="IPR003961">
    <property type="entry name" value="FN3_dom"/>
</dbReference>
<proteinExistence type="predicted"/>
<dbReference type="Gene3D" id="1.25.40.10">
    <property type="entry name" value="Tetratricopeptide repeat domain"/>
    <property type="match status" value="1"/>
</dbReference>
<dbReference type="Gene3D" id="2.60.40.10">
    <property type="entry name" value="Immunoglobulins"/>
    <property type="match status" value="1"/>
</dbReference>
<dbReference type="GO" id="GO:0016798">
    <property type="term" value="F:hydrolase activity, acting on glycosyl bonds"/>
    <property type="evidence" value="ECO:0007669"/>
    <property type="project" value="UniProtKB-KW"/>
</dbReference>
<gene>
    <name evidence="5" type="ORF">Ani05nite_04260</name>
</gene>
<evidence type="ECO:0000256" key="1">
    <source>
        <dbReference type="ARBA" id="ARBA00023295"/>
    </source>
</evidence>
<keyword evidence="2" id="KW-0119">Carbohydrate metabolism</keyword>
<dbReference type="EMBL" id="BOMQ01000008">
    <property type="protein sequence ID" value="GIE46892.1"/>
    <property type="molecule type" value="Genomic_DNA"/>
</dbReference>
<evidence type="ECO:0000256" key="2">
    <source>
        <dbReference type="ARBA" id="ARBA00023326"/>
    </source>
</evidence>
<evidence type="ECO:0000313" key="6">
    <source>
        <dbReference type="Proteomes" id="UP000647172"/>
    </source>
</evidence>
<keyword evidence="1" id="KW-0378">Hydrolase</keyword>
<accession>A0A919JC58</accession>
<comment type="caution">
    <text evidence="5">The sequence shown here is derived from an EMBL/GenBank/DDBJ whole genome shotgun (WGS) entry which is preliminary data.</text>
</comment>
<name>A0A919JC58_9ACTN</name>
<feature type="compositionally biased region" description="Pro residues" evidence="3">
    <location>
        <begin position="130"/>
        <end position="145"/>
    </location>
</feature>
<evidence type="ECO:0000313" key="5">
    <source>
        <dbReference type="EMBL" id="GIE46892.1"/>
    </source>
</evidence>
<keyword evidence="4" id="KW-0472">Membrane</keyword>
<keyword evidence="4" id="KW-1133">Transmembrane helix</keyword>
<dbReference type="GO" id="GO:0000272">
    <property type="term" value="P:polysaccharide catabolic process"/>
    <property type="evidence" value="ECO:0007669"/>
    <property type="project" value="UniProtKB-KW"/>
</dbReference>
<evidence type="ECO:0000256" key="3">
    <source>
        <dbReference type="SAM" id="MobiDB-lite"/>
    </source>
</evidence>
<reference evidence="5" key="1">
    <citation type="submission" date="2021-01" db="EMBL/GenBank/DDBJ databases">
        <title>Whole genome shotgun sequence of Actinoplanes nipponensis NBRC 14063.</title>
        <authorList>
            <person name="Komaki H."/>
            <person name="Tamura T."/>
        </authorList>
    </citation>
    <scope>NUCLEOTIDE SEQUENCE</scope>
    <source>
        <strain evidence="5">NBRC 14063</strain>
    </source>
</reference>
<feature type="compositionally biased region" description="Pro residues" evidence="3">
    <location>
        <begin position="157"/>
        <end position="177"/>
    </location>
</feature>
<dbReference type="SUPFAM" id="SSF49265">
    <property type="entry name" value="Fibronectin type III"/>
    <property type="match status" value="1"/>
</dbReference>
<keyword evidence="1" id="KW-0326">Glycosidase</keyword>
<keyword evidence="6" id="KW-1185">Reference proteome</keyword>
<sequence length="333" mass="35284">MLEHAVDLGRANLGEDDPDVLLTAQQLAAVHQRAGDPSGARRVLEEAYAAGQWRLGDADPVMVGISYDLGVVAEEMENRHEARRAFGRVAAHGPAALGADHWAVVRARSYLGEDPPTVRIELPAEQVPRLPAPQQPPVRPQPAPVPQQQVVVEPQPRHFPAPPQAQSPARYEPPPITPAAVPARAGNSSYSRKAPALFAAIAAVLGVIIAVVALVIVLAYRDDDPASDVPTLAGPAPTDVRMRDYGSSVKLFWADPANGRASFVITGGRPGEQLRPMGQVGPTTTTFNLNGLNADLDYCFAVVAVYTTSQFSTSPQTCTSRSGPSSSSPPGKR</sequence>
<dbReference type="SUPFAM" id="SSF48452">
    <property type="entry name" value="TPR-like"/>
    <property type="match status" value="1"/>
</dbReference>
<feature type="region of interest" description="Disordered" evidence="3">
    <location>
        <begin position="313"/>
        <end position="333"/>
    </location>
</feature>
<feature type="region of interest" description="Disordered" evidence="3">
    <location>
        <begin position="124"/>
        <end position="185"/>
    </location>
</feature>
<keyword evidence="2" id="KW-0624">Polysaccharide degradation</keyword>
<dbReference type="Proteomes" id="UP000647172">
    <property type="component" value="Unassembled WGS sequence"/>
</dbReference>
<evidence type="ECO:0000256" key="4">
    <source>
        <dbReference type="SAM" id="Phobius"/>
    </source>
</evidence>